<organism evidence="4 5">
    <name type="scientific">Aquicoccus porphyridii</name>
    <dbReference type="NCBI Taxonomy" id="1852029"/>
    <lineage>
        <taxon>Bacteria</taxon>
        <taxon>Pseudomonadati</taxon>
        <taxon>Pseudomonadota</taxon>
        <taxon>Alphaproteobacteria</taxon>
        <taxon>Rhodobacterales</taxon>
        <taxon>Paracoccaceae</taxon>
        <taxon>Aquicoccus</taxon>
    </lineage>
</organism>
<dbReference type="SUPFAM" id="SSF53850">
    <property type="entry name" value="Periplasmic binding protein-like II"/>
    <property type="match status" value="1"/>
</dbReference>
<name>A0A5A9YXZ0_9RHOB</name>
<comment type="subcellular location">
    <subcellularLocation>
        <location evidence="1">Periplasm</location>
    </subcellularLocation>
</comment>
<gene>
    <name evidence="4" type="ORF">FLO80_20505</name>
</gene>
<keyword evidence="2" id="KW-0732">Signal</keyword>
<evidence type="ECO:0000313" key="4">
    <source>
        <dbReference type="EMBL" id="KAA0909667.1"/>
    </source>
</evidence>
<dbReference type="CDD" id="cd13665">
    <property type="entry name" value="PBP2_TRAP_Dctp3_4"/>
    <property type="match status" value="1"/>
</dbReference>
<dbReference type="Gene3D" id="3.40.190.170">
    <property type="entry name" value="Bacterial extracellular solute-binding protein, family 7"/>
    <property type="match status" value="1"/>
</dbReference>
<dbReference type="Pfam" id="PF03480">
    <property type="entry name" value="DctP"/>
    <property type="match status" value="1"/>
</dbReference>
<reference evidence="4 5" key="1">
    <citation type="submission" date="2019-07" db="EMBL/GenBank/DDBJ databases">
        <title>Aquicoccus porphyridii gen. nov., sp. nov., isolated from a small marine red alga, Porphyridium marinum.</title>
        <authorList>
            <person name="Liu L."/>
        </authorList>
    </citation>
    <scope>NUCLEOTIDE SEQUENCE [LARGE SCALE GENOMIC DNA]</scope>
    <source>
        <strain evidence="4 5">L1 8-17</strain>
    </source>
</reference>
<evidence type="ECO:0000256" key="3">
    <source>
        <dbReference type="ARBA" id="ARBA00022764"/>
    </source>
</evidence>
<dbReference type="PANTHER" id="PTHR33376">
    <property type="match status" value="1"/>
</dbReference>
<sequence length="369" mass="39157">MGDLQSREPPFVASERMPRHLNKVGRTLMSISTICRRFTALTLGVALSTTIVSTANAQEVTLRFASFTGPTNFLNTGLFEPWFKKLEEESGGKLKVEFLTGGSAAAPNEVFDSVEAGLIDLGWSITSYNSGRFKSAGVTELPLLASGSSETSAALAALYEDGLIEGFESVKVVGIGTADIARLHHSGEITGLDDFKGAKVRAAGSVLSAMITAVGATPVGLPAPAIAEALSKNVVDAAAADWFAVEGFSLLDVTLGHVDIPLGTTPMYIVMNQNTYDRLPPDIQKVFDDNPPSAFAAFWGPGLEDESNRVRAVVESTPGHHIIVPSEAEMATWSAAADKVIAEWVEATPNGATVLDAYRAEIKAWRESQ</sequence>
<dbReference type="GO" id="GO:0055085">
    <property type="term" value="P:transmembrane transport"/>
    <property type="evidence" value="ECO:0007669"/>
    <property type="project" value="InterPro"/>
</dbReference>
<comment type="caution">
    <text evidence="4">The sequence shown here is derived from an EMBL/GenBank/DDBJ whole genome shotgun (WGS) entry which is preliminary data.</text>
</comment>
<dbReference type="GO" id="GO:0042597">
    <property type="term" value="C:periplasmic space"/>
    <property type="evidence" value="ECO:0007669"/>
    <property type="project" value="UniProtKB-SubCell"/>
</dbReference>
<accession>A0A5A9YXZ0</accession>
<evidence type="ECO:0000256" key="1">
    <source>
        <dbReference type="ARBA" id="ARBA00004418"/>
    </source>
</evidence>
<dbReference type="NCBIfam" id="NF037995">
    <property type="entry name" value="TRAP_S1"/>
    <property type="match status" value="1"/>
</dbReference>
<keyword evidence="3" id="KW-0574">Periplasm</keyword>
<dbReference type="EMBL" id="VINQ01000028">
    <property type="protein sequence ID" value="KAA0909667.1"/>
    <property type="molecule type" value="Genomic_DNA"/>
</dbReference>
<dbReference type="InterPro" id="IPR038404">
    <property type="entry name" value="TRAP_DctP_sf"/>
</dbReference>
<protein>
    <submittedName>
        <fullName evidence="4">TRAP transporter substrate-binding protein</fullName>
    </submittedName>
</protein>
<dbReference type="InterPro" id="IPR018389">
    <property type="entry name" value="DctP_fam"/>
</dbReference>
<keyword evidence="5" id="KW-1185">Reference proteome</keyword>
<evidence type="ECO:0000313" key="5">
    <source>
        <dbReference type="Proteomes" id="UP000325291"/>
    </source>
</evidence>
<dbReference type="Proteomes" id="UP000325291">
    <property type="component" value="Unassembled WGS sequence"/>
</dbReference>
<dbReference type="PANTHER" id="PTHR33376:SF15">
    <property type="entry name" value="BLL6794 PROTEIN"/>
    <property type="match status" value="1"/>
</dbReference>
<dbReference type="AlphaFoldDB" id="A0A5A9YXZ0"/>
<evidence type="ECO:0000256" key="2">
    <source>
        <dbReference type="ARBA" id="ARBA00022729"/>
    </source>
</evidence>
<proteinExistence type="predicted"/>